<dbReference type="PANTHER" id="PTHR43477:SF1">
    <property type="entry name" value="DIHYDROANTICAPSIN 7-DEHYDROGENASE"/>
    <property type="match status" value="1"/>
</dbReference>
<evidence type="ECO:0000256" key="1">
    <source>
        <dbReference type="ARBA" id="ARBA00006484"/>
    </source>
</evidence>
<organism evidence="4 5">
    <name type="scientific">Agitococcus lubricus</name>
    <dbReference type="NCBI Taxonomy" id="1077255"/>
    <lineage>
        <taxon>Bacteria</taxon>
        <taxon>Pseudomonadati</taxon>
        <taxon>Pseudomonadota</taxon>
        <taxon>Gammaproteobacteria</taxon>
        <taxon>Moraxellales</taxon>
        <taxon>Moraxellaceae</taxon>
        <taxon>Agitococcus</taxon>
    </lineage>
</organism>
<dbReference type="PRINTS" id="PR00081">
    <property type="entry name" value="GDHRDH"/>
</dbReference>
<accession>A0A2T5IY80</accession>
<dbReference type="SMART" id="SM00822">
    <property type="entry name" value="PKS_KR"/>
    <property type="match status" value="1"/>
</dbReference>
<dbReference type="GO" id="GO:0016491">
    <property type="term" value="F:oxidoreductase activity"/>
    <property type="evidence" value="ECO:0007669"/>
    <property type="project" value="UniProtKB-KW"/>
</dbReference>
<dbReference type="Proteomes" id="UP000244223">
    <property type="component" value="Unassembled WGS sequence"/>
</dbReference>
<dbReference type="EMBL" id="QAON01000010">
    <property type="protein sequence ID" value="PTQ88928.1"/>
    <property type="molecule type" value="Genomic_DNA"/>
</dbReference>
<dbReference type="Gene3D" id="3.40.50.720">
    <property type="entry name" value="NAD(P)-binding Rossmann-like Domain"/>
    <property type="match status" value="1"/>
</dbReference>
<proteinExistence type="inferred from homology"/>
<dbReference type="AlphaFoldDB" id="A0A2T5IY80"/>
<reference evidence="4 5" key="1">
    <citation type="submission" date="2018-04" db="EMBL/GenBank/DDBJ databases">
        <title>Genomic Encyclopedia of Archaeal and Bacterial Type Strains, Phase II (KMG-II): from individual species to whole genera.</title>
        <authorList>
            <person name="Goeker M."/>
        </authorList>
    </citation>
    <scope>NUCLEOTIDE SEQUENCE [LARGE SCALE GENOMIC DNA]</scope>
    <source>
        <strain evidence="4 5">DSM 5822</strain>
    </source>
</reference>
<feature type="domain" description="Ketoreductase" evidence="3">
    <location>
        <begin position="2"/>
        <end position="172"/>
    </location>
</feature>
<comment type="similarity">
    <text evidence="1">Belongs to the short-chain dehydrogenases/reductases (SDR) family.</text>
</comment>
<evidence type="ECO:0000313" key="4">
    <source>
        <dbReference type="EMBL" id="PTQ88928.1"/>
    </source>
</evidence>
<evidence type="ECO:0000259" key="3">
    <source>
        <dbReference type="SMART" id="SM00822"/>
    </source>
</evidence>
<dbReference type="CDD" id="cd05233">
    <property type="entry name" value="SDR_c"/>
    <property type="match status" value="1"/>
</dbReference>
<dbReference type="InterPro" id="IPR051122">
    <property type="entry name" value="SDR_DHRS6-like"/>
</dbReference>
<dbReference type="RefSeq" id="WP_107866087.1">
    <property type="nucleotide sequence ID" value="NZ_QAON01000010.1"/>
</dbReference>
<dbReference type="InterPro" id="IPR036291">
    <property type="entry name" value="NAD(P)-bd_dom_sf"/>
</dbReference>
<evidence type="ECO:0000313" key="5">
    <source>
        <dbReference type="Proteomes" id="UP000244223"/>
    </source>
</evidence>
<dbReference type="OrthoDB" id="9803333at2"/>
<dbReference type="SUPFAM" id="SSF51735">
    <property type="entry name" value="NAD(P)-binding Rossmann-fold domains"/>
    <property type="match status" value="1"/>
</dbReference>
<dbReference type="InterPro" id="IPR002347">
    <property type="entry name" value="SDR_fam"/>
</dbReference>
<keyword evidence="5" id="KW-1185">Reference proteome</keyword>
<protein>
    <submittedName>
        <fullName evidence="4">NAD(P)-dependent dehydrogenase (Short-subunit alcohol dehydrogenase family)</fullName>
    </submittedName>
</protein>
<evidence type="ECO:0000256" key="2">
    <source>
        <dbReference type="ARBA" id="ARBA00023002"/>
    </source>
</evidence>
<keyword evidence="2" id="KW-0560">Oxidoreductase</keyword>
<comment type="caution">
    <text evidence="4">The sequence shown here is derived from an EMBL/GenBank/DDBJ whole genome shotgun (WGS) entry which is preliminary data.</text>
</comment>
<name>A0A2T5IY80_9GAMM</name>
<dbReference type="InterPro" id="IPR057326">
    <property type="entry name" value="KR_dom"/>
</dbReference>
<sequence length="240" mass="24831">MTTTLIYGGSGGIGQAIAKRLHQQGQHLHLVGRDAEKLAAFAQTIGASYTCGDVTNPELFAQATAEAGEQLTGLVYAVGSINLKPLRRLTIEDFQQDYAINSVGAALAAQAAFPTLKKNGSASVVFFSSIASQQGFSSHASISMAKAAVNGLTLALAAEFAPHIRVNAIAPSLTATPLAASLTNNPTVAEAIANLHPIPRLGTADDIAALACFLLSRDSSWLTGQILHVDGGRSTLRPKG</sequence>
<gene>
    <name evidence="4" type="ORF">C8N29_11077</name>
</gene>
<dbReference type="Pfam" id="PF13561">
    <property type="entry name" value="adh_short_C2"/>
    <property type="match status" value="1"/>
</dbReference>
<dbReference type="PANTHER" id="PTHR43477">
    <property type="entry name" value="DIHYDROANTICAPSIN 7-DEHYDROGENASE"/>
    <property type="match status" value="1"/>
</dbReference>